<evidence type="ECO:0008006" key="3">
    <source>
        <dbReference type="Google" id="ProtNLM"/>
    </source>
</evidence>
<gene>
    <name evidence="1" type="ORF">BAU06_22770</name>
</gene>
<evidence type="ECO:0000313" key="2">
    <source>
        <dbReference type="Proteomes" id="UP000091897"/>
    </source>
</evidence>
<protein>
    <recommendedName>
        <fullName evidence="3">RHS repeat-associated core domain-containing protein</fullName>
    </recommendedName>
</protein>
<dbReference type="Gene3D" id="2.180.10.10">
    <property type="entry name" value="RHS repeat-associated core"/>
    <property type="match status" value="1"/>
</dbReference>
<dbReference type="NCBIfam" id="TIGR03696">
    <property type="entry name" value="Rhs_assc_core"/>
    <property type="match status" value="1"/>
</dbReference>
<dbReference type="SUPFAM" id="SSF56399">
    <property type="entry name" value="ADP-ribosylation"/>
    <property type="match status" value="1"/>
</dbReference>
<dbReference type="Proteomes" id="UP000091897">
    <property type="component" value="Chromosome"/>
</dbReference>
<keyword evidence="2" id="KW-1185">Reference proteome</keyword>
<reference evidence="1 2" key="1">
    <citation type="submission" date="2016-06" db="EMBL/GenBank/DDBJ databases">
        <title>Complete genome sequences of Bordetella bronchialis and Bordetella flabilis.</title>
        <authorList>
            <person name="LiPuma J.J."/>
            <person name="Spilker T."/>
        </authorList>
    </citation>
    <scope>NUCLEOTIDE SEQUENCE [LARGE SCALE GENOMIC DNA]</scope>
    <source>
        <strain evidence="1 2">AU3182</strain>
    </source>
</reference>
<dbReference type="RefSeq" id="WP_066355968.1">
    <property type="nucleotide sequence ID" value="NZ_CBCSFJ010000004.1"/>
</dbReference>
<proteinExistence type="predicted"/>
<dbReference type="InterPro" id="IPR022385">
    <property type="entry name" value="Rhs_assc_core"/>
</dbReference>
<dbReference type="EMBL" id="CP016170">
    <property type="protein sequence ID" value="ANN68747.1"/>
    <property type="molecule type" value="Genomic_DNA"/>
</dbReference>
<accession>A0ABM6CZE7</accession>
<name>A0ABM6CZE7_9BORD</name>
<evidence type="ECO:0000313" key="1">
    <source>
        <dbReference type="EMBL" id="ANN68747.1"/>
    </source>
</evidence>
<organism evidence="1 2">
    <name type="scientific">Bordetella bronchialis</name>
    <dbReference type="NCBI Taxonomy" id="463025"/>
    <lineage>
        <taxon>Bacteria</taxon>
        <taxon>Pseudomonadati</taxon>
        <taxon>Pseudomonadota</taxon>
        <taxon>Betaproteobacteria</taxon>
        <taxon>Burkholderiales</taxon>
        <taxon>Alcaligenaceae</taxon>
        <taxon>Bordetella</taxon>
    </lineage>
</organism>
<sequence>MANVRPLGYGGEFQDPASATYPLGHGYRRFLPTLMRFNAPDDDSPFAEGGLNTYAYCAGDPVNRSDPGGHAPIGAMERAALDAARLAGVDMEDVHPAGLSGPLAVADGLQDQAVRHRVAARFQKAWRNWRQRMGGGRREDVQHIRSTLLPRMGATPVESLDQFQELIARGRVVIEAAGTVGTLREGHSTLYFSGHAYDMDLLAERGPEDRAIRQPLGYEAKLTVRRGRWPKRAYISRNKPLQILLDVGRYRAPIELAIEQGLTFVLDEKYSQHFDLALRQEGFTFSHLPYAYGWYYNCHTFVRGVLERMLDLAE</sequence>